<keyword evidence="2" id="KW-1185">Reference proteome</keyword>
<name>A0A7E5V8U2_TRINI</name>
<dbReference type="PANTHER" id="PTHR46203">
    <property type="entry name" value="PROBABLE PEPTIDE CHAIN RELEASE FACTOR C12ORF65"/>
    <property type="match status" value="1"/>
</dbReference>
<dbReference type="GeneID" id="113491754"/>
<dbReference type="RefSeq" id="XP_026724712.1">
    <property type="nucleotide sequence ID" value="XM_026868911.1"/>
</dbReference>
<protein>
    <submittedName>
        <fullName evidence="3">Uncharacterized protein LOC113491754 isoform X2</fullName>
    </submittedName>
</protein>
<sequence length="129" mass="15053">MQVTRTEVLKLYKHLISYSKSLTLTDSAYFRRRVVTEFKNNKSLTKSKDIAFAYQKGTVVKCHTSRCQDENRKKARELLTAKLDQELNGEESVAAQTKRLEAGKFKKSEYKKKKMAQLKSEWKKREGLT</sequence>
<dbReference type="Proteomes" id="UP000322000">
    <property type="component" value="Chromosome 3"/>
</dbReference>
<dbReference type="Pfam" id="PF05347">
    <property type="entry name" value="Complex1_LYR"/>
    <property type="match status" value="1"/>
</dbReference>
<dbReference type="AlphaFoldDB" id="A0A7E5V8U2"/>
<dbReference type="InterPro" id="IPR052405">
    <property type="entry name" value="Mito_Transl_Release_Factor"/>
</dbReference>
<evidence type="ECO:0000313" key="2">
    <source>
        <dbReference type="Proteomes" id="UP000322000"/>
    </source>
</evidence>
<feature type="domain" description="Complex 1 LYR protein" evidence="1">
    <location>
        <begin position="7"/>
        <end position="57"/>
    </location>
</feature>
<dbReference type="InterPro" id="IPR045853">
    <property type="entry name" value="Pep_chain_release_fac_I_sf"/>
</dbReference>
<dbReference type="PANTHER" id="PTHR46203:SF1">
    <property type="entry name" value="MITOCHONDRIAL TRANSLATION RELEASE FACTOR IN RESCUE"/>
    <property type="match status" value="1"/>
</dbReference>
<organism evidence="2 3">
    <name type="scientific">Trichoplusia ni</name>
    <name type="common">Cabbage looper</name>
    <dbReference type="NCBI Taxonomy" id="7111"/>
    <lineage>
        <taxon>Eukaryota</taxon>
        <taxon>Metazoa</taxon>
        <taxon>Ecdysozoa</taxon>
        <taxon>Arthropoda</taxon>
        <taxon>Hexapoda</taxon>
        <taxon>Insecta</taxon>
        <taxon>Pterygota</taxon>
        <taxon>Neoptera</taxon>
        <taxon>Endopterygota</taxon>
        <taxon>Lepidoptera</taxon>
        <taxon>Glossata</taxon>
        <taxon>Ditrysia</taxon>
        <taxon>Noctuoidea</taxon>
        <taxon>Noctuidae</taxon>
        <taxon>Plusiinae</taxon>
        <taxon>Trichoplusia</taxon>
    </lineage>
</organism>
<dbReference type="GO" id="GO:0005739">
    <property type="term" value="C:mitochondrion"/>
    <property type="evidence" value="ECO:0007669"/>
    <property type="project" value="TreeGrafter"/>
</dbReference>
<dbReference type="Gene3D" id="3.30.160.20">
    <property type="match status" value="1"/>
</dbReference>
<evidence type="ECO:0000259" key="1">
    <source>
        <dbReference type="Pfam" id="PF05347"/>
    </source>
</evidence>
<dbReference type="SUPFAM" id="SSF75620">
    <property type="entry name" value="Release factor"/>
    <property type="match status" value="1"/>
</dbReference>
<evidence type="ECO:0000313" key="3">
    <source>
        <dbReference type="RefSeq" id="XP_026724712.1"/>
    </source>
</evidence>
<proteinExistence type="predicted"/>
<gene>
    <name evidence="3" type="primary">LOC113491754</name>
</gene>
<reference evidence="3" key="1">
    <citation type="submission" date="2025-08" db="UniProtKB">
        <authorList>
            <consortium name="RefSeq"/>
        </authorList>
    </citation>
    <scope>IDENTIFICATION</scope>
</reference>
<dbReference type="InterPro" id="IPR008011">
    <property type="entry name" value="Complex1_LYR_dom"/>
</dbReference>
<accession>A0A7E5V8U2</accession>